<accession>K5BH05</accession>
<evidence type="ECO:0000256" key="1">
    <source>
        <dbReference type="ARBA" id="ARBA00023098"/>
    </source>
</evidence>
<dbReference type="eggNOG" id="COG1024">
    <property type="taxonomic scope" value="Bacteria"/>
</dbReference>
<dbReference type="RefSeq" id="WP_005626230.1">
    <property type="nucleotide sequence ID" value="NZ_AMRA01000039.1"/>
</dbReference>
<dbReference type="OrthoDB" id="9777711at2"/>
<dbReference type="Pfam" id="PF00378">
    <property type="entry name" value="ECH_1"/>
    <property type="match status" value="1"/>
</dbReference>
<sequence length="289" mass="30540">MSVEDRVADTPDVGDRPSEPVLYQVHDTGVAVLTLNRPDRMNGWGGGLAGAFFARLAEADADPKVRVIVVTGSGRAFCAGADMGDLNAISSTTVDAAAGTDVSKLVGDHPHRLTTLRKPVIAAINGACAGMGLTLALACDVRFAAAGAKFTTSFARRGLIAEYGISWLLPRVVGTGIAMDLLLSGRVILAEEAARLGLVNAVVAPDELMPTALGYAEDIAANCSPNSLAVIKQQVYADTVRSVYEASDQAERLMHESMSRPDFIEGITSFFEKRRPNFPPLTPQQEDAP</sequence>
<dbReference type="AlphaFoldDB" id="K5BH05"/>
<dbReference type="GO" id="GO:0006635">
    <property type="term" value="P:fatty acid beta-oxidation"/>
    <property type="evidence" value="ECO:0007669"/>
    <property type="project" value="TreeGrafter"/>
</dbReference>
<dbReference type="STRING" id="1122247.GCA_000379865_01095"/>
<evidence type="ECO:0000313" key="3">
    <source>
        <dbReference type="Proteomes" id="UP000006265"/>
    </source>
</evidence>
<dbReference type="PANTHER" id="PTHR11941:SF133">
    <property type="entry name" value="1,2-EPOXYPHENYLACETYL-COA ISOMERASE"/>
    <property type="match status" value="1"/>
</dbReference>
<dbReference type="NCBIfam" id="NF004857">
    <property type="entry name" value="PRK06210.1"/>
    <property type="match status" value="1"/>
</dbReference>
<dbReference type="EMBL" id="AMRA01000039">
    <property type="protein sequence ID" value="EKF24476.1"/>
    <property type="molecule type" value="Genomic_DNA"/>
</dbReference>
<dbReference type="GO" id="GO:0003824">
    <property type="term" value="F:catalytic activity"/>
    <property type="evidence" value="ECO:0007669"/>
    <property type="project" value="UniProtKB-ARBA"/>
</dbReference>
<dbReference type="Proteomes" id="UP000006265">
    <property type="component" value="Unassembled WGS sequence"/>
</dbReference>
<evidence type="ECO:0000313" key="2">
    <source>
        <dbReference type="EMBL" id="EKF24476.1"/>
    </source>
</evidence>
<keyword evidence="3" id="KW-1185">Reference proteome</keyword>
<reference evidence="2 3" key="1">
    <citation type="journal article" date="2012" name="J. Bacteriol.">
        <title>Genome sequence of Mycobacterium hassiacum DSM 44199, a rare source of heat-stable mycobacterial proteins.</title>
        <authorList>
            <person name="Tiago I."/>
            <person name="Maranha A."/>
            <person name="Mendes V."/>
            <person name="Alarico S."/>
            <person name="Moynihan P.J."/>
            <person name="Clarke A.J."/>
            <person name="Macedo-Ribeiro S."/>
            <person name="Pereira P.J."/>
            <person name="Empadinhas N."/>
        </authorList>
    </citation>
    <scope>NUCLEOTIDE SEQUENCE [LARGE SCALE GENOMIC DNA]</scope>
    <source>
        <strain evidence="3">DSM 44199 / CIP 105218 / JCM 12690 / 3849</strain>
    </source>
</reference>
<dbReference type="Gene3D" id="3.90.226.10">
    <property type="entry name" value="2-enoyl-CoA Hydratase, Chain A, domain 1"/>
    <property type="match status" value="1"/>
</dbReference>
<dbReference type="InterPro" id="IPR029045">
    <property type="entry name" value="ClpP/crotonase-like_dom_sf"/>
</dbReference>
<dbReference type="CDD" id="cd06558">
    <property type="entry name" value="crotonase-like"/>
    <property type="match status" value="1"/>
</dbReference>
<gene>
    <name evidence="2" type="ORF">C731_1545</name>
</gene>
<name>K5BH05_MYCHD</name>
<dbReference type="PANTHER" id="PTHR11941">
    <property type="entry name" value="ENOYL-COA HYDRATASE-RELATED"/>
    <property type="match status" value="1"/>
</dbReference>
<dbReference type="PATRIC" id="fig|1122247.3.peg.1485"/>
<dbReference type="InterPro" id="IPR001753">
    <property type="entry name" value="Enoyl-CoA_hydra/iso"/>
</dbReference>
<protein>
    <submittedName>
        <fullName evidence="2">Enoyl-CoA hydratase</fullName>
    </submittedName>
</protein>
<organism evidence="2 3">
    <name type="scientific">Mycolicibacterium hassiacum (strain DSM 44199 / CIP 105218 / JCM 12690 / 3849)</name>
    <name type="common">Mycobacterium hassiacum</name>
    <dbReference type="NCBI Taxonomy" id="1122247"/>
    <lineage>
        <taxon>Bacteria</taxon>
        <taxon>Bacillati</taxon>
        <taxon>Actinomycetota</taxon>
        <taxon>Actinomycetes</taxon>
        <taxon>Mycobacteriales</taxon>
        <taxon>Mycobacteriaceae</taxon>
        <taxon>Mycolicibacterium</taxon>
    </lineage>
</organism>
<dbReference type="SUPFAM" id="SSF52096">
    <property type="entry name" value="ClpP/crotonase"/>
    <property type="match status" value="1"/>
</dbReference>
<proteinExistence type="predicted"/>
<keyword evidence="1" id="KW-0443">Lipid metabolism</keyword>
<comment type="caution">
    <text evidence="2">The sequence shown here is derived from an EMBL/GenBank/DDBJ whole genome shotgun (WGS) entry which is preliminary data.</text>
</comment>